<evidence type="ECO:0000313" key="3">
    <source>
        <dbReference type="Proteomes" id="UP000256269"/>
    </source>
</evidence>
<gene>
    <name evidence="2" type="ORF">BCF44_13610</name>
</gene>
<organism evidence="2 3">
    <name type="scientific">Kutzneria buriramensis</name>
    <dbReference type="NCBI Taxonomy" id="1045776"/>
    <lineage>
        <taxon>Bacteria</taxon>
        <taxon>Bacillati</taxon>
        <taxon>Actinomycetota</taxon>
        <taxon>Actinomycetes</taxon>
        <taxon>Pseudonocardiales</taxon>
        <taxon>Pseudonocardiaceae</taxon>
        <taxon>Kutzneria</taxon>
    </lineage>
</organism>
<feature type="transmembrane region" description="Helical" evidence="1">
    <location>
        <begin position="61"/>
        <end position="86"/>
    </location>
</feature>
<comment type="caution">
    <text evidence="2">The sequence shown here is derived from an EMBL/GenBank/DDBJ whole genome shotgun (WGS) entry which is preliminary data.</text>
</comment>
<dbReference type="AlphaFoldDB" id="A0A3E0G7D9"/>
<keyword evidence="1" id="KW-1133">Transmembrane helix</keyword>
<keyword evidence="1" id="KW-0812">Transmembrane</keyword>
<sequence>MPSRIPVRSRMRGGPCKRTGSIMYGNEYYSNFGAPVPRTSCPTAPAARVEWPPPVLVIGQLIFTALLYVLGAGLINAVIAALVLIIGDMLAVNCRVSALRAFALRLLGATAVA</sequence>
<dbReference type="Proteomes" id="UP000256269">
    <property type="component" value="Unassembled WGS sequence"/>
</dbReference>
<evidence type="ECO:0000256" key="1">
    <source>
        <dbReference type="SAM" id="Phobius"/>
    </source>
</evidence>
<dbReference type="EMBL" id="QUNO01000036">
    <property type="protein sequence ID" value="REH18255.1"/>
    <property type="molecule type" value="Genomic_DNA"/>
</dbReference>
<protein>
    <submittedName>
        <fullName evidence="2">Uncharacterized protein</fullName>
    </submittedName>
</protein>
<reference evidence="2 3" key="1">
    <citation type="submission" date="2018-08" db="EMBL/GenBank/DDBJ databases">
        <title>Genomic Encyclopedia of Archaeal and Bacterial Type Strains, Phase II (KMG-II): from individual species to whole genera.</title>
        <authorList>
            <person name="Goeker M."/>
        </authorList>
    </citation>
    <scope>NUCLEOTIDE SEQUENCE [LARGE SCALE GENOMIC DNA]</scope>
    <source>
        <strain evidence="2 3">DSM 45791</strain>
    </source>
</reference>
<accession>A0A3E0G7D9</accession>
<keyword evidence="3" id="KW-1185">Reference proteome</keyword>
<name>A0A3E0G7D9_9PSEU</name>
<keyword evidence="1" id="KW-0472">Membrane</keyword>
<proteinExistence type="predicted"/>
<evidence type="ECO:0000313" key="2">
    <source>
        <dbReference type="EMBL" id="REH18255.1"/>
    </source>
</evidence>